<accession>A0ABV2SSX9</accession>
<dbReference type="GO" id="GO:0004342">
    <property type="term" value="F:glucosamine-6-phosphate deaminase activity"/>
    <property type="evidence" value="ECO:0007669"/>
    <property type="project" value="UniProtKB-EC"/>
</dbReference>
<comment type="caution">
    <text evidence="4">The sequence shown here is derived from an EMBL/GenBank/DDBJ whole genome shotgun (WGS) entry which is preliminary data.</text>
</comment>
<dbReference type="Pfam" id="PF01182">
    <property type="entry name" value="Glucosamine_iso"/>
    <property type="match status" value="1"/>
</dbReference>
<feature type="region of interest" description="Disordered" evidence="2">
    <location>
        <begin position="335"/>
        <end position="356"/>
    </location>
</feature>
<dbReference type="PANTHER" id="PTHR42892">
    <property type="entry name" value="GLUCOSAMINE-6-PHOSPHATE DEAMINASE-LIKE PROTEIN BT_0258-RELATED"/>
    <property type="match status" value="1"/>
</dbReference>
<keyword evidence="4" id="KW-0378">Hydrolase</keyword>
<organism evidence="4 5">
    <name type="scientific">Sediminicola arcticus</name>
    <dbReference type="NCBI Taxonomy" id="1574308"/>
    <lineage>
        <taxon>Bacteria</taxon>
        <taxon>Pseudomonadati</taxon>
        <taxon>Bacteroidota</taxon>
        <taxon>Flavobacteriia</taxon>
        <taxon>Flavobacteriales</taxon>
        <taxon>Flavobacteriaceae</taxon>
        <taxon>Sediminicola</taxon>
    </lineage>
</organism>
<dbReference type="SUPFAM" id="SSF102588">
    <property type="entry name" value="LmbE-like"/>
    <property type="match status" value="1"/>
</dbReference>
<dbReference type="InterPro" id="IPR003737">
    <property type="entry name" value="GlcNAc_PI_deacetylase-related"/>
</dbReference>
<feature type="compositionally biased region" description="Basic and acidic residues" evidence="2">
    <location>
        <begin position="343"/>
        <end position="352"/>
    </location>
</feature>
<protein>
    <recommendedName>
        <fullName evidence="1">Glucosamine-6-phosphate deaminase</fullName>
        <ecNumber evidence="1">3.5.99.6</ecNumber>
    </recommendedName>
</protein>
<dbReference type="Pfam" id="PF02585">
    <property type="entry name" value="PIG-L"/>
    <property type="match status" value="1"/>
</dbReference>
<sequence>MTSRQEDIEAKKFEKINTIIHQNSDEASFFVAKEIAQLIKQRQKVGKKLILGLATGSSPTKMYEYLVKFHKEEGLSFNNVVTFNLDEYYPMQPDSMHSYVRFMNEHLFNHLDIKKENIHIPDGSLSKEEVRSFCEQYEQKIKDLGGLDVQILGIGRTGHIGFNEPGSTLSSKTRMVRLDQVTRLDAASDFFGHENVPTKAITMGVGSIMDAKRIILMAWGEGKSDIIRQAVEGKIKESVPATFLQHHNNCDFILDEASASLLTRSNTPWLVGECEWDEVRIKKATIWLSHTLEKAILKLTNEDYNEHGMGSMVAEKGSAEDINLKVFNQLQHTITGWPGGKPNADDHNRPERNTPFPKTSLIFSPHPDDDVISMGGTLLRLVDQGHEVHVAYQTSGSIAVFDDEVIRFMDFASDMQNKNEALQQKYKEVKAFLNNKRVGEADSLEVQHFKGLIRKGEALSACRYCGVKEENAHFQNLPFYETGTVKKKPYSEVDIRLTKELLNKVKPHQIFAAGDLSDPHGTHRVCLQIIFKALERLKNEGAAWLKDCYVWLYRGAWQEWDIADMEMTVPIGPKDMRRKKNAIFKHQSQKDSAMFPGSDEREFWQRAEQRNKETAKKYDALGMAEYEAMEGFVRYHF</sequence>
<dbReference type="InterPro" id="IPR004547">
    <property type="entry name" value="Glucosamine6P_isomerase"/>
</dbReference>
<evidence type="ECO:0000256" key="1">
    <source>
        <dbReference type="NCBIfam" id="TIGR00502"/>
    </source>
</evidence>
<evidence type="ECO:0000313" key="4">
    <source>
        <dbReference type="EMBL" id="MET6990265.1"/>
    </source>
</evidence>
<dbReference type="CDD" id="cd01399">
    <property type="entry name" value="GlcN6P_deaminase"/>
    <property type="match status" value="1"/>
</dbReference>
<proteinExistence type="predicted"/>
<dbReference type="Gene3D" id="3.40.50.1360">
    <property type="match status" value="1"/>
</dbReference>
<name>A0ABV2SSX9_9FLAO</name>
<dbReference type="SUPFAM" id="SSF100950">
    <property type="entry name" value="NagB/RpiA/CoA transferase-like"/>
    <property type="match status" value="1"/>
</dbReference>
<dbReference type="NCBIfam" id="NF002557">
    <property type="entry name" value="PRK02122.1"/>
    <property type="match status" value="1"/>
</dbReference>
<feature type="domain" description="Glucosamine/galactosamine-6-phosphate isomerase" evidence="3">
    <location>
        <begin position="25"/>
        <end position="247"/>
    </location>
</feature>
<dbReference type="NCBIfam" id="TIGR00502">
    <property type="entry name" value="nagB"/>
    <property type="match status" value="1"/>
</dbReference>
<dbReference type="PANTHER" id="PTHR42892:SF1">
    <property type="entry name" value="GLUCOSAMINE-6-PHOSPHATE ISOMERASE"/>
    <property type="match status" value="1"/>
</dbReference>
<evidence type="ECO:0000256" key="2">
    <source>
        <dbReference type="SAM" id="MobiDB-lite"/>
    </source>
</evidence>
<dbReference type="Gene3D" id="3.40.50.10320">
    <property type="entry name" value="LmbE-like"/>
    <property type="match status" value="1"/>
</dbReference>
<dbReference type="InterPro" id="IPR037171">
    <property type="entry name" value="NagB/RpiA_transferase-like"/>
</dbReference>
<gene>
    <name evidence="4" type="primary">nagB</name>
    <name evidence="4" type="ORF">ABXZ36_06355</name>
</gene>
<dbReference type="InterPro" id="IPR006148">
    <property type="entry name" value="Glc/Gal-6P_isomerase"/>
</dbReference>
<dbReference type="RefSeq" id="WP_354614655.1">
    <property type="nucleotide sequence ID" value="NZ_JBEXAE010000002.1"/>
</dbReference>
<dbReference type="Proteomes" id="UP001549799">
    <property type="component" value="Unassembled WGS sequence"/>
</dbReference>
<reference evidence="4 5" key="1">
    <citation type="submission" date="2024-07" db="EMBL/GenBank/DDBJ databases">
        <title>The genome sequence of type strain Sediminicola arcticus GDMCC 1.2805.</title>
        <authorList>
            <person name="Liu Y."/>
        </authorList>
    </citation>
    <scope>NUCLEOTIDE SEQUENCE [LARGE SCALE GENOMIC DNA]</scope>
    <source>
        <strain evidence="4 5">GDMCC 1.2805</strain>
    </source>
</reference>
<keyword evidence="5" id="KW-1185">Reference proteome</keyword>
<dbReference type="EMBL" id="JBEXAE010000002">
    <property type="protein sequence ID" value="MET6990265.1"/>
    <property type="molecule type" value="Genomic_DNA"/>
</dbReference>
<dbReference type="InterPro" id="IPR024078">
    <property type="entry name" value="LmbE-like_dom_sf"/>
</dbReference>
<dbReference type="InterPro" id="IPR052960">
    <property type="entry name" value="GlcN6P_deaminase-like"/>
</dbReference>
<evidence type="ECO:0000259" key="3">
    <source>
        <dbReference type="Pfam" id="PF01182"/>
    </source>
</evidence>
<dbReference type="EC" id="3.5.99.6" evidence="1"/>
<evidence type="ECO:0000313" key="5">
    <source>
        <dbReference type="Proteomes" id="UP001549799"/>
    </source>
</evidence>